<evidence type="ECO:0000313" key="2">
    <source>
        <dbReference type="Proteomes" id="UP000238415"/>
    </source>
</evidence>
<reference evidence="1 2" key="1">
    <citation type="submission" date="2018-03" db="EMBL/GenBank/DDBJ databases">
        <title>Genome sequence of Moorella humiferrea DSM 23265.</title>
        <authorList>
            <person name="Poehlein A."/>
            <person name="Daniel R."/>
        </authorList>
    </citation>
    <scope>NUCLEOTIDE SEQUENCE [LARGE SCALE GENOMIC DNA]</scope>
    <source>
        <strain evidence="1 2">DSM 23265</strain>
    </source>
</reference>
<dbReference type="OrthoDB" id="5452at2"/>
<protein>
    <submittedName>
        <fullName evidence="1">Uncharacterized protein</fullName>
    </submittedName>
</protein>
<accession>A0A2T0AY26</accession>
<evidence type="ECO:0000313" key="1">
    <source>
        <dbReference type="EMBL" id="PRR75789.1"/>
    </source>
</evidence>
<dbReference type="RefSeq" id="WP_106004213.1">
    <property type="nucleotide sequence ID" value="NZ_CP136419.1"/>
</dbReference>
<dbReference type="Proteomes" id="UP000238415">
    <property type="component" value="Unassembled WGS sequence"/>
</dbReference>
<dbReference type="EMBL" id="PVXM01000003">
    <property type="protein sequence ID" value="PRR75789.1"/>
    <property type="molecule type" value="Genomic_DNA"/>
</dbReference>
<organism evidence="1 2">
    <name type="scientific">Neomoorella humiferrea</name>
    <dbReference type="NCBI Taxonomy" id="676965"/>
    <lineage>
        <taxon>Bacteria</taxon>
        <taxon>Bacillati</taxon>
        <taxon>Bacillota</taxon>
        <taxon>Clostridia</taxon>
        <taxon>Neomoorellales</taxon>
        <taxon>Neomoorellaceae</taxon>
        <taxon>Neomoorella</taxon>
    </lineage>
</organism>
<dbReference type="AlphaFoldDB" id="A0A2T0AY26"/>
<sequence length="213" mass="23645">MSHTLHRRGNEENLKEDIIVFAMSAKGINDKNSKDKLQHFLRIMHRHHPVNMGDMKTGNLFSAGAENIIANVQDTSIVHAVFTSKEEVAKVIKEVKEADLGISVIVSGIMTDVHQICGQVGIKPHTVEHSLGIMGKLSRLPEDELLQITTMCGHGMVSSRLARKMLLEVKRGRLQVEEAAQKLAYPCVCGVFNPARAAKILSQLVDLWCLDEF</sequence>
<gene>
    <name evidence="1" type="ORF">MOHU_01700</name>
</gene>
<name>A0A2T0AY26_9FIRM</name>
<comment type="caution">
    <text evidence="1">The sequence shown here is derived from an EMBL/GenBank/DDBJ whole genome shotgun (WGS) entry which is preliminary data.</text>
</comment>
<proteinExistence type="predicted"/>
<keyword evidence="2" id="KW-1185">Reference proteome</keyword>